<proteinExistence type="predicted"/>
<gene>
    <name evidence="3" type="ordered locus">PB2503_11689</name>
</gene>
<accession>E0TDF6</accession>
<feature type="chain" id="PRO_5003140582" description="Alginate export domain-containing protein" evidence="1">
    <location>
        <begin position="46"/>
        <end position="418"/>
    </location>
</feature>
<dbReference type="Pfam" id="PF13372">
    <property type="entry name" value="Alginate_exp"/>
    <property type="match status" value="1"/>
</dbReference>
<feature type="domain" description="Alginate export" evidence="2">
    <location>
        <begin position="83"/>
        <end position="282"/>
    </location>
</feature>
<dbReference type="EMBL" id="CP002156">
    <property type="protein sequence ID" value="ADM10382.1"/>
    <property type="molecule type" value="Genomic_DNA"/>
</dbReference>
<organism evidence="3 4">
    <name type="scientific">Parvularcula bermudensis (strain ATCC BAA-594 / HTCC2503 / KCTC 12087)</name>
    <dbReference type="NCBI Taxonomy" id="314260"/>
    <lineage>
        <taxon>Bacteria</taxon>
        <taxon>Pseudomonadati</taxon>
        <taxon>Pseudomonadota</taxon>
        <taxon>Alphaproteobacteria</taxon>
        <taxon>Parvularculales</taxon>
        <taxon>Parvularculaceae</taxon>
        <taxon>Parvularcula</taxon>
    </lineage>
</organism>
<dbReference type="eggNOG" id="ENOG502Z7YP">
    <property type="taxonomic scope" value="Bacteria"/>
</dbReference>
<keyword evidence="4" id="KW-1185">Reference proteome</keyword>
<evidence type="ECO:0000259" key="2">
    <source>
        <dbReference type="Pfam" id="PF13372"/>
    </source>
</evidence>
<protein>
    <recommendedName>
        <fullName evidence="2">Alginate export domain-containing protein</fullName>
    </recommendedName>
</protein>
<feature type="signal peptide" evidence="1">
    <location>
        <begin position="1"/>
        <end position="45"/>
    </location>
</feature>
<reference evidence="4" key="1">
    <citation type="submission" date="2010-08" db="EMBL/GenBank/DDBJ databases">
        <title>Genome sequence of Parvularcula bermudensis HTCC2503.</title>
        <authorList>
            <person name="Kang D.-M."/>
            <person name="Oh H.-M."/>
            <person name="Cho J.-C."/>
        </authorList>
    </citation>
    <scope>NUCLEOTIDE SEQUENCE [LARGE SCALE GENOMIC DNA]</scope>
    <source>
        <strain evidence="4">ATCC BAA-594 / HTCC2503 / KCTC 12087</strain>
    </source>
</reference>
<dbReference type="STRING" id="314260.PB2503_11689"/>
<dbReference type="InterPro" id="IPR025388">
    <property type="entry name" value="Alginate_export_dom"/>
</dbReference>
<evidence type="ECO:0000313" key="3">
    <source>
        <dbReference type="EMBL" id="ADM10382.1"/>
    </source>
</evidence>
<reference evidence="3 4" key="2">
    <citation type="journal article" date="2011" name="J. Bacteriol.">
        <title>Complete genome sequence of strain HTCC2503T of Parvularcula bermudensis, the type species of the order "Parvularculales" in the class Alphaproteobacteria.</title>
        <authorList>
            <person name="Oh H.M."/>
            <person name="Kang I."/>
            <person name="Vergin K.L."/>
            <person name="Kang D."/>
            <person name="Rhee K.H."/>
            <person name="Giovannoni S.J."/>
            <person name="Cho J.C."/>
        </authorList>
    </citation>
    <scope>NUCLEOTIDE SEQUENCE [LARGE SCALE GENOMIC DNA]</scope>
    <source>
        <strain evidence="4">ATCC BAA-594 / HTCC2503 / KCTC 12087</strain>
    </source>
</reference>
<keyword evidence="1" id="KW-0732">Signal</keyword>
<dbReference type="KEGG" id="pbr:PB2503_11689"/>
<dbReference type="AlphaFoldDB" id="E0TDF6"/>
<evidence type="ECO:0000313" key="4">
    <source>
        <dbReference type="Proteomes" id="UP000001302"/>
    </source>
</evidence>
<dbReference type="Proteomes" id="UP000001302">
    <property type="component" value="Chromosome"/>
</dbReference>
<sequence>MPSTFVLYRSPVKGKGFKLRSMARRRGRAIAAFGSAMALFTPAMAQTLTPRLNGDARLRLEQVDDEAFREESLAVTLAARASIEAALSPTLWALVEAEGVAALGDDYADGTEVRAFQPVIPDRETLEVNRAQLLYKAAEGLDLTLGRQHIALDDERFVGRVGFRQNEQTYDAARLSWSPRPGWNADISYVWQVNSFLGSASAHGPLEGENTLVNMSVATRLGQATTFLYALDFAVDDGPATESLTTGVRLAGRADHDDVGIDWEAAAAEQTQDGQAGDAAYALVGFRGRVGAFSARYRYESLGSYDGTAAFQTPLGTNHKFQGMTDVFAVTPPDGVREWLVATSAALGQIGPARGVTLAISWSDFAAARDGRSYGQEWSASFNAKIGDIGFGIDFARYEEKGFGSDQRRLWLTAARQF</sequence>
<name>E0TDF6_PARBH</name>
<evidence type="ECO:0000256" key="1">
    <source>
        <dbReference type="SAM" id="SignalP"/>
    </source>
</evidence>
<dbReference type="HOGENOM" id="CLU_045097_0_0_5"/>